<sequence>MHTRVQDGNLATSITEPTDAPFSALIAASGRMLTRAQVLEQVGAKEWACEVVYGLTVEHQDISSFVLGQTGA</sequence>
<name>A0A1P8K738_9BURK</name>
<reference evidence="1 2" key="1">
    <citation type="submission" date="2017-01" db="EMBL/GenBank/DDBJ databases">
        <authorList>
            <person name="Mah S.A."/>
            <person name="Swanson W.J."/>
            <person name="Moy G.W."/>
            <person name="Vacquier V.D."/>
        </authorList>
    </citation>
    <scope>NUCLEOTIDE SEQUENCE [LARGE SCALE GENOMIC DNA]</scope>
    <source>
        <strain evidence="1 2">DSM 22694</strain>
    </source>
</reference>
<organism evidence="1 2">
    <name type="scientific">Rhodoferax saidenbachensis</name>
    <dbReference type="NCBI Taxonomy" id="1484693"/>
    <lineage>
        <taxon>Bacteria</taxon>
        <taxon>Pseudomonadati</taxon>
        <taxon>Pseudomonadota</taxon>
        <taxon>Betaproteobacteria</taxon>
        <taxon>Burkholderiales</taxon>
        <taxon>Comamonadaceae</taxon>
        <taxon>Rhodoferax</taxon>
    </lineage>
</organism>
<dbReference type="Proteomes" id="UP000186110">
    <property type="component" value="Chromosome"/>
</dbReference>
<gene>
    <name evidence="1" type="ORF">RS694_03885</name>
</gene>
<evidence type="ECO:0000313" key="1">
    <source>
        <dbReference type="EMBL" id="APW41771.1"/>
    </source>
</evidence>
<keyword evidence="2" id="KW-1185">Reference proteome</keyword>
<dbReference type="AlphaFoldDB" id="A0A1P8K738"/>
<accession>A0A1P8K738</accession>
<proteinExistence type="predicted"/>
<protein>
    <submittedName>
        <fullName evidence="1">Uncharacterized protein</fullName>
    </submittedName>
</protein>
<dbReference type="KEGG" id="rsb:RS694_03885"/>
<dbReference type="EMBL" id="CP019239">
    <property type="protein sequence ID" value="APW41771.1"/>
    <property type="molecule type" value="Genomic_DNA"/>
</dbReference>
<evidence type="ECO:0000313" key="2">
    <source>
        <dbReference type="Proteomes" id="UP000186110"/>
    </source>
</evidence>